<dbReference type="GeneID" id="93259231"/>
<dbReference type="GO" id="GO:0032259">
    <property type="term" value="P:methylation"/>
    <property type="evidence" value="ECO:0007669"/>
    <property type="project" value="UniProtKB-KW"/>
</dbReference>
<evidence type="ECO:0000313" key="1">
    <source>
        <dbReference type="EMBL" id="KWZ84719.1"/>
    </source>
</evidence>
<dbReference type="InterPro" id="IPR003356">
    <property type="entry name" value="DNA_methylase_A-5"/>
</dbReference>
<dbReference type="PANTHER" id="PTHR41313:SF1">
    <property type="entry name" value="DNA METHYLASE ADENINE-SPECIFIC DOMAIN-CONTAINING PROTEIN"/>
    <property type="match status" value="1"/>
</dbReference>
<dbReference type="Gene3D" id="3.40.50.150">
    <property type="entry name" value="Vaccinia Virus protein VP39"/>
    <property type="match status" value="1"/>
</dbReference>
<dbReference type="SUPFAM" id="SSF53335">
    <property type="entry name" value="S-adenosyl-L-methionine-dependent methyltransferases"/>
    <property type="match status" value="1"/>
</dbReference>
<dbReference type="Proteomes" id="UP000070376">
    <property type="component" value="Unassembled WGS sequence"/>
</dbReference>
<name>A0A133KYH1_HEYCO</name>
<gene>
    <name evidence="1" type="ORF">HMPREF3213_00809</name>
</gene>
<dbReference type="PATRIC" id="fig|1398.22.peg.811"/>
<dbReference type="Pfam" id="PF21106">
    <property type="entry name" value="YtxK_like"/>
    <property type="match status" value="1"/>
</dbReference>
<dbReference type="RefSeq" id="WP_061086538.1">
    <property type="nucleotide sequence ID" value="NZ_KQ955807.1"/>
</dbReference>
<comment type="caution">
    <text evidence="1">The sequence shown here is derived from an EMBL/GenBank/DDBJ whole genome shotgun (WGS) entry which is preliminary data.</text>
</comment>
<sequence length="333" mass="36884">MSDSPVETLFNVLNESAHILENRLSVPYLEAVAMTGENLFSGSIRQNGIGAHDENRLENLYGTVRLEDFTREQIRKAYQLAILKGMKANVQANHQMTPDSIGLLMSYFIGKFTEDTSAFSILDPAVGTGNLLATILNQLSGKNITAYGVDIDDVLIRLAYTGANLLHHEIELFTQDALSQLFIDPVDVVVCDLPVGYYPNDAGAADYKLKADEGHSYAHHLFIEQSLRAARPGGFLFFLIPNGLFETKEAPKLRQFLKEEADIQAILQLPMTIFKNEQAAKSIFVIRKKAEDVKAPEQVLLASLPSLSNEGALRQLMAKIDAWCKENIQSGKI</sequence>
<dbReference type="InterPro" id="IPR029063">
    <property type="entry name" value="SAM-dependent_MTases_sf"/>
</dbReference>
<organism evidence="1 2">
    <name type="scientific">Heyndrickxia coagulans</name>
    <name type="common">Weizmannia coagulans</name>
    <dbReference type="NCBI Taxonomy" id="1398"/>
    <lineage>
        <taxon>Bacteria</taxon>
        <taxon>Bacillati</taxon>
        <taxon>Bacillota</taxon>
        <taxon>Bacilli</taxon>
        <taxon>Bacillales</taxon>
        <taxon>Bacillaceae</taxon>
        <taxon>Heyndrickxia</taxon>
    </lineage>
</organism>
<protein>
    <submittedName>
        <fullName evidence="1">N-6 DNA Methylase</fullName>
    </submittedName>
</protein>
<dbReference type="GO" id="GO:0003677">
    <property type="term" value="F:DNA binding"/>
    <property type="evidence" value="ECO:0007669"/>
    <property type="project" value="InterPro"/>
</dbReference>
<dbReference type="InterPro" id="IPR048375">
    <property type="entry name" value="YtxK-like_N"/>
</dbReference>
<dbReference type="PANTHER" id="PTHR41313">
    <property type="entry name" value="ADENINE-SPECIFIC METHYLTRANSFERASE"/>
    <property type="match status" value="1"/>
</dbReference>
<evidence type="ECO:0000313" key="2">
    <source>
        <dbReference type="Proteomes" id="UP000070376"/>
    </source>
</evidence>
<keyword evidence="1" id="KW-0489">Methyltransferase</keyword>
<dbReference type="EMBL" id="LRPN01000027">
    <property type="protein sequence ID" value="KWZ84719.1"/>
    <property type="molecule type" value="Genomic_DNA"/>
</dbReference>
<dbReference type="CDD" id="cd02440">
    <property type="entry name" value="AdoMet_MTases"/>
    <property type="match status" value="1"/>
</dbReference>
<dbReference type="InterPro" id="IPR052933">
    <property type="entry name" value="DNA_Protect_Modify"/>
</dbReference>
<reference evidence="2" key="1">
    <citation type="submission" date="2016-01" db="EMBL/GenBank/DDBJ databases">
        <authorList>
            <person name="Mitreva M."/>
            <person name="Pepin K.H."/>
            <person name="Mihindukulasuriya K.A."/>
            <person name="Fulton R."/>
            <person name="Fronick C."/>
            <person name="O'Laughlin M."/>
            <person name="Miner T."/>
            <person name="Herter B."/>
            <person name="Rosa B.A."/>
            <person name="Cordes M."/>
            <person name="Tomlinson C."/>
            <person name="Wollam A."/>
            <person name="Palsikar V.B."/>
            <person name="Mardis E.R."/>
            <person name="Wilson R.K."/>
        </authorList>
    </citation>
    <scope>NUCLEOTIDE SEQUENCE [LARGE SCALE GENOMIC DNA]</scope>
    <source>
        <strain evidence="2">GED7749B</strain>
    </source>
</reference>
<dbReference type="PIRSF" id="PIRSF026567">
    <property type="entry name" value="Adenine_mtase_bact_prd"/>
    <property type="match status" value="1"/>
</dbReference>
<dbReference type="GO" id="GO:0008170">
    <property type="term" value="F:N-methyltransferase activity"/>
    <property type="evidence" value="ECO:0007669"/>
    <property type="project" value="InterPro"/>
</dbReference>
<dbReference type="AlphaFoldDB" id="A0A133KYH1"/>
<dbReference type="InterPro" id="IPR016843">
    <property type="entry name" value="S-AdoMet-dep_Ade-MeTrfase_prd"/>
</dbReference>
<accession>A0A133KYH1</accession>
<keyword evidence="1" id="KW-0808">Transferase</keyword>
<dbReference type="PRINTS" id="PR00507">
    <property type="entry name" value="N12N6MTFRASE"/>
</dbReference>
<dbReference type="Pfam" id="PF02384">
    <property type="entry name" value="N6_Mtase"/>
    <property type="match status" value="1"/>
</dbReference>
<dbReference type="Gene3D" id="1.10.150.470">
    <property type="match status" value="1"/>
</dbReference>
<proteinExistence type="predicted"/>